<comment type="caution">
    <text evidence="2">The sequence shown here is derived from an EMBL/GenBank/DDBJ whole genome shotgun (WGS) entry which is preliminary data.</text>
</comment>
<keyword evidence="2" id="KW-0966">Cell projection</keyword>
<keyword evidence="1" id="KW-1005">Bacterial flagellum biogenesis</keyword>
<dbReference type="Proteomes" id="UP000317036">
    <property type="component" value="Unassembled WGS sequence"/>
</dbReference>
<dbReference type="GO" id="GO:0044780">
    <property type="term" value="P:bacterial-type flagellum assembly"/>
    <property type="evidence" value="ECO:0007669"/>
    <property type="project" value="InterPro"/>
</dbReference>
<keyword evidence="2" id="KW-0969">Cilium</keyword>
<dbReference type="OrthoDB" id="2660802at2"/>
<dbReference type="Pfam" id="PF05130">
    <property type="entry name" value="FlgN"/>
    <property type="match status" value="1"/>
</dbReference>
<dbReference type="InterPro" id="IPR007809">
    <property type="entry name" value="FlgN-like"/>
</dbReference>
<evidence type="ECO:0000256" key="1">
    <source>
        <dbReference type="ARBA" id="ARBA00022795"/>
    </source>
</evidence>
<dbReference type="Gene3D" id="1.20.58.300">
    <property type="entry name" value="FlgN-like"/>
    <property type="match status" value="1"/>
</dbReference>
<proteinExistence type="predicted"/>
<keyword evidence="3" id="KW-1185">Reference proteome</keyword>
<evidence type="ECO:0000313" key="3">
    <source>
        <dbReference type="Proteomes" id="UP000317036"/>
    </source>
</evidence>
<dbReference type="EMBL" id="VNJI01000015">
    <property type="protein sequence ID" value="TVY09332.1"/>
    <property type="molecule type" value="Genomic_DNA"/>
</dbReference>
<dbReference type="RefSeq" id="WP_144847719.1">
    <property type="nucleotide sequence ID" value="NZ_VNJI01000015.1"/>
</dbReference>
<keyword evidence="2" id="KW-0282">Flagellum</keyword>
<accession>A0A559KB26</accession>
<gene>
    <name evidence="2" type="ORF">FPZ49_14195</name>
</gene>
<dbReference type="AlphaFoldDB" id="A0A559KB26"/>
<name>A0A559KB26_9BACL</name>
<sequence length="166" mass="18868">MSLQALLDTMTALNEVHTALLELAEQKKQVLIHNKVDELTQIVNKENKLLKRVGELDAERVERTGQFLIEKGYKPNPRVTISDLAKILFVPEEKRTLMDAQKQLLGTVRRLREINTGNQQLLEQALAFVDYSLDLFVGPPEDEVIYQKPHQHSSGAKRPGLFDARA</sequence>
<organism evidence="2 3">
    <name type="scientific">Paenibacillus cremeus</name>
    <dbReference type="NCBI Taxonomy" id="2163881"/>
    <lineage>
        <taxon>Bacteria</taxon>
        <taxon>Bacillati</taxon>
        <taxon>Bacillota</taxon>
        <taxon>Bacilli</taxon>
        <taxon>Bacillales</taxon>
        <taxon>Paenibacillaceae</taxon>
        <taxon>Paenibacillus</taxon>
    </lineage>
</organism>
<evidence type="ECO:0000313" key="2">
    <source>
        <dbReference type="EMBL" id="TVY09332.1"/>
    </source>
</evidence>
<reference evidence="2 3" key="1">
    <citation type="submission" date="2019-07" db="EMBL/GenBank/DDBJ databases">
        <authorList>
            <person name="Kim J."/>
        </authorList>
    </citation>
    <scope>NUCLEOTIDE SEQUENCE [LARGE SCALE GENOMIC DNA]</scope>
    <source>
        <strain evidence="2 3">JC52</strain>
    </source>
</reference>
<protein>
    <submittedName>
        <fullName evidence="2">Flagellar protein FlgN</fullName>
    </submittedName>
</protein>
<dbReference type="SUPFAM" id="SSF140566">
    <property type="entry name" value="FlgN-like"/>
    <property type="match status" value="1"/>
</dbReference>
<dbReference type="InterPro" id="IPR036679">
    <property type="entry name" value="FlgN-like_sf"/>
</dbReference>